<evidence type="ECO:0008006" key="4">
    <source>
        <dbReference type="Google" id="ProtNLM"/>
    </source>
</evidence>
<feature type="transmembrane region" description="Helical" evidence="1">
    <location>
        <begin position="37"/>
        <end position="57"/>
    </location>
</feature>
<feature type="transmembrane region" description="Helical" evidence="1">
    <location>
        <begin position="116"/>
        <end position="136"/>
    </location>
</feature>
<feature type="transmembrane region" description="Helical" evidence="1">
    <location>
        <begin position="12"/>
        <end position="31"/>
    </location>
</feature>
<keyword evidence="1" id="KW-0812">Transmembrane</keyword>
<dbReference type="AlphaFoldDB" id="A0A1Y3VJ86"/>
<keyword evidence="1" id="KW-1133">Transmembrane helix</keyword>
<evidence type="ECO:0000313" key="3">
    <source>
        <dbReference type="Proteomes" id="UP000195447"/>
    </source>
</evidence>
<feature type="transmembrane region" description="Helical" evidence="1">
    <location>
        <begin position="148"/>
        <end position="173"/>
    </location>
</feature>
<sequence length="218" mass="24519">MKGLLIKDYKLILNQKNFFCLMIALSVGMLLFSDDVIFPLGFLIFVISLFTISTISYDDYNNGYAFLFTLPITRKGYVKEKYCFGLLLGSFSWILITLFGLLVILNRNTLPIDEFMISAILILAMMIAILAMTLPFQLKFGGEKGRIALIGAFGIIAIIGIAINQILTSIFHININLLLENIPTINISVLAGLLILIAFICLWISYKISTKIMEHKEF</sequence>
<reference evidence="3" key="1">
    <citation type="submission" date="2017-04" db="EMBL/GenBank/DDBJ databases">
        <title>Function of individual gut microbiota members based on whole genome sequencing of pure cultures obtained from chicken caecum.</title>
        <authorList>
            <person name="Medvecky M."/>
            <person name="Cejkova D."/>
            <person name="Polansky O."/>
            <person name="Karasova D."/>
            <person name="Kubasova T."/>
            <person name="Cizek A."/>
            <person name="Rychlik I."/>
        </authorList>
    </citation>
    <scope>NUCLEOTIDE SEQUENCE [LARGE SCALE GENOMIC DNA]</scope>
    <source>
        <strain evidence="3">An178</strain>
    </source>
</reference>
<protein>
    <recommendedName>
        <fullName evidence="4">ABC-2 transporter permease</fullName>
    </recommendedName>
</protein>
<keyword evidence="1" id="KW-0472">Membrane</keyword>
<organism evidence="2 3">
    <name type="scientific">Faecalitalea cylindroides</name>
    <dbReference type="NCBI Taxonomy" id="39483"/>
    <lineage>
        <taxon>Bacteria</taxon>
        <taxon>Bacillati</taxon>
        <taxon>Bacillota</taxon>
        <taxon>Erysipelotrichia</taxon>
        <taxon>Erysipelotrichales</taxon>
        <taxon>Erysipelotrichaceae</taxon>
        <taxon>Faecalitalea</taxon>
    </lineage>
</organism>
<feature type="transmembrane region" description="Helical" evidence="1">
    <location>
        <begin position="185"/>
        <end position="206"/>
    </location>
</feature>
<evidence type="ECO:0000313" key="2">
    <source>
        <dbReference type="EMBL" id="OUP61882.1"/>
    </source>
</evidence>
<proteinExistence type="predicted"/>
<dbReference type="Proteomes" id="UP000195447">
    <property type="component" value="Unassembled WGS sequence"/>
</dbReference>
<keyword evidence="3" id="KW-1185">Reference proteome</keyword>
<accession>A0A1Y3VJ86</accession>
<dbReference type="Pfam" id="PF13346">
    <property type="entry name" value="ABC2_membrane_5"/>
    <property type="match status" value="1"/>
</dbReference>
<dbReference type="EMBL" id="NFKM01000001">
    <property type="protein sequence ID" value="OUP61882.1"/>
    <property type="molecule type" value="Genomic_DNA"/>
</dbReference>
<comment type="caution">
    <text evidence="2">The sequence shown here is derived from an EMBL/GenBank/DDBJ whole genome shotgun (WGS) entry which is preliminary data.</text>
</comment>
<dbReference type="InterPro" id="IPR025699">
    <property type="entry name" value="ABC2_memb-like"/>
</dbReference>
<feature type="transmembrane region" description="Helical" evidence="1">
    <location>
        <begin position="82"/>
        <end position="104"/>
    </location>
</feature>
<gene>
    <name evidence="2" type="ORF">B5F14_00400</name>
</gene>
<evidence type="ECO:0000256" key="1">
    <source>
        <dbReference type="SAM" id="Phobius"/>
    </source>
</evidence>
<name>A0A1Y3VJ86_9FIRM</name>
<dbReference type="RefSeq" id="WP_087157979.1">
    <property type="nucleotide sequence ID" value="NZ_JAXJNR010000030.1"/>
</dbReference>